<organism evidence="1 2">
    <name type="scientific">candidate division WWE3 bacterium</name>
    <dbReference type="NCBI Taxonomy" id="2053526"/>
    <lineage>
        <taxon>Bacteria</taxon>
        <taxon>Katanobacteria</taxon>
    </lineage>
</organism>
<name>A0A955J3G3_UNCKA</name>
<reference evidence="1" key="1">
    <citation type="submission" date="2020-04" db="EMBL/GenBank/DDBJ databases">
        <authorList>
            <person name="Zhang T."/>
        </authorList>
    </citation>
    <scope>NUCLEOTIDE SEQUENCE</scope>
    <source>
        <strain evidence="1">HKST-UBA79</strain>
    </source>
</reference>
<gene>
    <name evidence="1" type="ORF">KC980_02675</name>
</gene>
<reference evidence="1" key="2">
    <citation type="journal article" date="2021" name="Microbiome">
        <title>Successional dynamics and alternative stable states in a saline activated sludge microbial community over 9 years.</title>
        <authorList>
            <person name="Wang Y."/>
            <person name="Ye J."/>
            <person name="Ju F."/>
            <person name="Liu L."/>
            <person name="Boyd J.A."/>
            <person name="Deng Y."/>
            <person name="Parks D.H."/>
            <person name="Jiang X."/>
            <person name="Yin X."/>
            <person name="Woodcroft B.J."/>
            <person name="Tyson G.W."/>
            <person name="Hugenholtz P."/>
            <person name="Polz M.F."/>
            <person name="Zhang T."/>
        </authorList>
    </citation>
    <scope>NUCLEOTIDE SEQUENCE</scope>
    <source>
        <strain evidence="1">HKST-UBA79</strain>
    </source>
</reference>
<sequence>MLKTFFIAIVLFIFGGLGYYVYSTQMHQSTEPILDLDTPESAVTNFKECFYETRLLDPATLDCVSKSGKRFVVDTDVEFTPLYSLEPEFANNYIAEGPALTKQFVTYDSKASFDLAYKELYSHLSKADQPHMPVDIDFTNHIVLGHFYGPYPTLGAFLYPVTILKNDSGYDVIYVLSHPKEGCPAPEQVTYPHSLISMPKLDAPVSYFIVVNETGCY</sequence>
<proteinExistence type="predicted"/>
<dbReference type="EMBL" id="JAGQNX010000076">
    <property type="protein sequence ID" value="MCA9308390.1"/>
    <property type="molecule type" value="Genomic_DNA"/>
</dbReference>
<comment type="caution">
    <text evidence="1">The sequence shown here is derived from an EMBL/GenBank/DDBJ whole genome shotgun (WGS) entry which is preliminary data.</text>
</comment>
<protein>
    <submittedName>
        <fullName evidence="1">Uncharacterized protein</fullName>
    </submittedName>
</protein>
<dbReference type="AlphaFoldDB" id="A0A955J3G3"/>
<accession>A0A955J3G3</accession>
<evidence type="ECO:0000313" key="1">
    <source>
        <dbReference type="EMBL" id="MCA9308390.1"/>
    </source>
</evidence>
<dbReference type="Proteomes" id="UP000740557">
    <property type="component" value="Unassembled WGS sequence"/>
</dbReference>
<evidence type="ECO:0000313" key="2">
    <source>
        <dbReference type="Proteomes" id="UP000740557"/>
    </source>
</evidence>